<reference evidence="2" key="1">
    <citation type="journal article" date="2019" name="Curr. Biol.">
        <title>Genome Sequence of Striga asiatica Provides Insight into the Evolution of Plant Parasitism.</title>
        <authorList>
            <person name="Yoshida S."/>
            <person name="Kim S."/>
            <person name="Wafula E.K."/>
            <person name="Tanskanen J."/>
            <person name="Kim Y.M."/>
            <person name="Honaas L."/>
            <person name="Yang Z."/>
            <person name="Spallek T."/>
            <person name="Conn C.E."/>
            <person name="Ichihashi Y."/>
            <person name="Cheong K."/>
            <person name="Cui S."/>
            <person name="Der J.P."/>
            <person name="Gundlach H."/>
            <person name="Jiao Y."/>
            <person name="Hori C."/>
            <person name="Ishida J.K."/>
            <person name="Kasahara H."/>
            <person name="Kiba T."/>
            <person name="Kim M.S."/>
            <person name="Koo N."/>
            <person name="Laohavisit A."/>
            <person name="Lee Y.H."/>
            <person name="Lumba S."/>
            <person name="McCourt P."/>
            <person name="Mortimer J.C."/>
            <person name="Mutuku J.M."/>
            <person name="Nomura T."/>
            <person name="Sasaki-Sekimoto Y."/>
            <person name="Seto Y."/>
            <person name="Wang Y."/>
            <person name="Wakatake T."/>
            <person name="Sakakibara H."/>
            <person name="Demura T."/>
            <person name="Yamaguchi S."/>
            <person name="Yoneyama K."/>
            <person name="Manabe R.I."/>
            <person name="Nelson D.C."/>
            <person name="Schulman A.H."/>
            <person name="Timko M.P."/>
            <person name="dePamphilis C.W."/>
            <person name="Choi D."/>
            <person name="Shirasu K."/>
        </authorList>
    </citation>
    <scope>NUCLEOTIDE SEQUENCE [LARGE SCALE GENOMIC DNA]</scope>
    <source>
        <strain evidence="2">cv. UVA1</strain>
    </source>
</reference>
<dbReference type="Proteomes" id="UP000325081">
    <property type="component" value="Unassembled WGS sequence"/>
</dbReference>
<accession>A0A5A7PKC7</accession>
<keyword evidence="2" id="KW-1185">Reference proteome</keyword>
<dbReference type="EMBL" id="BKCP01004672">
    <property type="protein sequence ID" value="GER33098.1"/>
    <property type="molecule type" value="Genomic_DNA"/>
</dbReference>
<sequence>MVAGMSGIVSLAGINPIEKSTKHSGYGVYISRRTVDRRRQRRGGGSSVTQPLTVTCFRGSATQLVAADGGCLRDVGSRDCRRRRRLECRGRGYGRWSAAAGAGGSRWWSEHGIQAKVWVKSWMQFKEVHELSMFVTPAKFSLLADDQSKETQ</sequence>
<evidence type="ECO:0000313" key="1">
    <source>
        <dbReference type="EMBL" id="GER33098.1"/>
    </source>
</evidence>
<organism evidence="1 2">
    <name type="scientific">Striga asiatica</name>
    <name type="common">Asiatic witchweed</name>
    <name type="synonym">Buchnera asiatica</name>
    <dbReference type="NCBI Taxonomy" id="4170"/>
    <lineage>
        <taxon>Eukaryota</taxon>
        <taxon>Viridiplantae</taxon>
        <taxon>Streptophyta</taxon>
        <taxon>Embryophyta</taxon>
        <taxon>Tracheophyta</taxon>
        <taxon>Spermatophyta</taxon>
        <taxon>Magnoliopsida</taxon>
        <taxon>eudicotyledons</taxon>
        <taxon>Gunneridae</taxon>
        <taxon>Pentapetalae</taxon>
        <taxon>asterids</taxon>
        <taxon>lamiids</taxon>
        <taxon>Lamiales</taxon>
        <taxon>Orobanchaceae</taxon>
        <taxon>Buchnereae</taxon>
        <taxon>Striga</taxon>
    </lineage>
</organism>
<gene>
    <name evidence="1" type="ORF">STAS_09208</name>
</gene>
<evidence type="ECO:0000313" key="2">
    <source>
        <dbReference type="Proteomes" id="UP000325081"/>
    </source>
</evidence>
<proteinExistence type="predicted"/>
<name>A0A5A7PKC7_STRAF</name>
<comment type="caution">
    <text evidence="1">The sequence shown here is derived from an EMBL/GenBank/DDBJ whole genome shotgun (WGS) entry which is preliminary data.</text>
</comment>
<dbReference type="AlphaFoldDB" id="A0A5A7PKC7"/>
<protein>
    <submittedName>
        <fullName evidence="1">Cysteine protease inhibitor</fullName>
    </submittedName>
</protein>